<reference evidence="1 2" key="1">
    <citation type="journal article" date="2018" name="Nat. Genet.">
        <title>The Rosa genome provides new insights in the design of modern roses.</title>
        <authorList>
            <person name="Bendahmane M."/>
        </authorList>
    </citation>
    <scope>NUCLEOTIDE SEQUENCE [LARGE SCALE GENOMIC DNA]</scope>
    <source>
        <strain evidence="2">cv. Old Blush</strain>
    </source>
</reference>
<evidence type="ECO:0000313" key="1">
    <source>
        <dbReference type="EMBL" id="PRQ44371.1"/>
    </source>
</evidence>
<dbReference type="EMBL" id="PDCK01000041">
    <property type="protein sequence ID" value="PRQ44371.1"/>
    <property type="molecule type" value="Genomic_DNA"/>
</dbReference>
<dbReference type="AlphaFoldDB" id="A0A2P6RD76"/>
<dbReference type="Gramene" id="PRQ44371">
    <property type="protein sequence ID" value="PRQ44371"/>
    <property type="gene ID" value="RchiOBHm_Chr3g0478531"/>
</dbReference>
<keyword evidence="2" id="KW-1185">Reference proteome</keyword>
<dbReference type="Proteomes" id="UP000238479">
    <property type="component" value="Chromosome 3"/>
</dbReference>
<comment type="caution">
    <text evidence="1">The sequence shown here is derived from an EMBL/GenBank/DDBJ whole genome shotgun (WGS) entry which is preliminary data.</text>
</comment>
<organism evidence="1 2">
    <name type="scientific">Rosa chinensis</name>
    <name type="common">China rose</name>
    <dbReference type="NCBI Taxonomy" id="74649"/>
    <lineage>
        <taxon>Eukaryota</taxon>
        <taxon>Viridiplantae</taxon>
        <taxon>Streptophyta</taxon>
        <taxon>Embryophyta</taxon>
        <taxon>Tracheophyta</taxon>
        <taxon>Spermatophyta</taxon>
        <taxon>Magnoliopsida</taxon>
        <taxon>eudicotyledons</taxon>
        <taxon>Gunneridae</taxon>
        <taxon>Pentapetalae</taxon>
        <taxon>rosids</taxon>
        <taxon>fabids</taxon>
        <taxon>Rosales</taxon>
        <taxon>Rosaceae</taxon>
        <taxon>Rosoideae</taxon>
        <taxon>Rosoideae incertae sedis</taxon>
        <taxon>Rosa</taxon>
    </lineage>
</organism>
<accession>A0A2P6RD76</accession>
<name>A0A2P6RD76_ROSCH</name>
<evidence type="ECO:0000313" key="2">
    <source>
        <dbReference type="Proteomes" id="UP000238479"/>
    </source>
</evidence>
<protein>
    <submittedName>
        <fullName evidence="1">Uncharacterized protein</fullName>
    </submittedName>
</protein>
<gene>
    <name evidence="1" type="ORF">RchiOBHm_Chr3g0478531</name>
</gene>
<sequence length="53" mass="6086">MSFVFRLCCPISAHRVSHCSAIRLLYRYSINDQVCVVATRNSELIDIHYGKKA</sequence>
<proteinExistence type="predicted"/>